<feature type="region of interest" description="Disordered" evidence="1">
    <location>
        <begin position="118"/>
        <end position="148"/>
    </location>
</feature>
<evidence type="ECO:0000313" key="4">
    <source>
        <dbReference type="RefSeq" id="XP_040496693.1"/>
    </source>
</evidence>
<dbReference type="KEGG" id="umr:103660660"/>
<keyword evidence="3" id="KW-1185">Reference proteome</keyword>
<feature type="region of interest" description="Disordered" evidence="1">
    <location>
        <begin position="1"/>
        <end position="36"/>
    </location>
</feature>
<dbReference type="Proteomes" id="UP000261680">
    <property type="component" value="Unplaced"/>
</dbReference>
<keyword evidence="2" id="KW-0472">Membrane</keyword>
<name>A0A8M1GZE5_URSMA</name>
<evidence type="ECO:0000256" key="2">
    <source>
        <dbReference type="SAM" id="Phobius"/>
    </source>
</evidence>
<dbReference type="AlphaFoldDB" id="A0A8M1GZE5"/>
<protein>
    <submittedName>
        <fullName evidence="4 5">Uncharacterized protein LOC103660660</fullName>
    </submittedName>
</protein>
<sequence>MEDSQAPGSGWLAGALVDGDPRPETGLGKASPIHLPGHRLSASVSAAGGLHRHDSSPSITFELLSSCQTSALPHPCMARCSLAGEKGSEGLKRRSGAGAPRGETQRLVLARVEVTASAEQRPDWPLPSSATGSCPAPSKPPSETKTTATRTSTALSRVLFCSGPFVVAVVFFMFLFWFFVFCFCFCFLPNFVEAGFGIAIRPSESKPRRIPFRCGSEVVDFLLTLSAGGAWLGTLLGGRAREF</sequence>
<dbReference type="RefSeq" id="XP_040496693.1">
    <property type="nucleotide sequence ID" value="XM_040640759.1"/>
</dbReference>
<keyword evidence="2" id="KW-1133">Transmembrane helix</keyword>
<dbReference type="RefSeq" id="XP_040496694.1">
    <property type="nucleotide sequence ID" value="XM_040640760.1"/>
</dbReference>
<feature type="transmembrane region" description="Helical" evidence="2">
    <location>
        <begin position="165"/>
        <end position="188"/>
    </location>
</feature>
<organism evidence="3 5">
    <name type="scientific">Ursus maritimus</name>
    <name type="common">Polar bear</name>
    <name type="synonym">Thalarctos maritimus</name>
    <dbReference type="NCBI Taxonomy" id="29073"/>
    <lineage>
        <taxon>Eukaryota</taxon>
        <taxon>Metazoa</taxon>
        <taxon>Chordata</taxon>
        <taxon>Craniata</taxon>
        <taxon>Vertebrata</taxon>
        <taxon>Euteleostomi</taxon>
        <taxon>Mammalia</taxon>
        <taxon>Eutheria</taxon>
        <taxon>Laurasiatheria</taxon>
        <taxon>Carnivora</taxon>
        <taxon>Caniformia</taxon>
        <taxon>Ursidae</taxon>
        <taxon>Ursus</taxon>
    </lineage>
</organism>
<evidence type="ECO:0000313" key="3">
    <source>
        <dbReference type="Proteomes" id="UP000261680"/>
    </source>
</evidence>
<evidence type="ECO:0000313" key="5">
    <source>
        <dbReference type="RefSeq" id="XP_040496694.1"/>
    </source>
</evidence>
<gene>
    <name evidence="4 5" type="primary">LOC103660660</name>
</gene>
<proteinExistence type="predicted"/>
<keyword evidence="2" id="KW-0812">Transmembrane</keyword>
<evidence type="ECO:0000256" key="1">
    <source>
        <dbReference type="SAM" id="MobiDB-lite"/>
    </source>
</evidence>
<dbReference type="GeneID" id="103660660"/>
<accession>A0A8M1GZE5</accession>
<reference evidence="4 5" key="1">
    <citation type="submission" date="2025-04" db="UniProtKB">
        <authorList>
            <consortium name="RefSeq"/>
        </authorList>
    </citation>
    <scope>IDENTIFICATION</scope>
    <source>
        <tissue evidence="4 5">Whole blood</tissue>
    </source>
</reference>